<reference evidence="1 2" key="1">
    <citation type="submission" date="2018-08" db="EMBL/GenBank/DDBJ databases">
        <title>Genome and evolution of the arbuscular mycorrhizal fungus Diversispora epigaea (formerly Glomus versiforme) and its bacterial endosymbionts.</title>
        <authorList>
            <person name="Sun X."/>
            <person name="Fei Z."/>
            <person name="Harrison M."/>
        </authorList>
    </citation>
    <scope>NUCLEOTIDE SEQUENCE [LARGE SCALE GENOMIC DNA]</scope>
    <source>
        <strain evidence="1 2">IT104</strain>
    </source>
</reference>
<name>A0A397IZ83_9GLOM</name>
<organism evidence="1 2">
    <name type="scientific">Diversispora epigaea</name>
    <dbReference type="NCBI Taxonomy" id="1348612"/>
    <lineage>
        <taxon>Eukaryota</taxon>
        <taxon>Fungi</taxon>
        <taxon>Fungi incertae sedis</taxon>
        <taxon>Mucoromycota</taxon>
        <taxon>Glomeromycotina</taxon>
        <taxon>Glomeromycetes</taxon>
        <taxon>Diversisporales</taxon>
        <taxon>Diversisporaceae</taxon>
        <taxon>Diversispora</taxon>
    </lineage>
</organism>
<dbReference type="AlphaFoldDB" id="A0A397IZ83"/>
<accession>A0A397IZ83</accession>
<gene>
    <name evidence="1" type="ORF">Glove_136g56</name>
</gene>
<comment type="caution">
    <text evidence="1">The sequence shown here is derived from an EMBL/GenBank/DDBJ whole genome shotgun (WGS) entry which is preliminary data.</text>
</comment>
<dbReference type="Proteomes" id="UP000266861">
    <property type="component" value="Unassembled WGS sequence"/>
</dbReference>
<dbReference type="EMBL" id="PQFF01000127">
    <property type="protein sequence ID" value="RHZ80397.1"/>
    <property type="molecule type" value="Genomic_DNA"/>
</dbReference>
<sequence length="144" mass="16770">MNIYELDIVHQNFLPGCFRFWIKLTSRGKFKQSRKKVYICCITIYCSRGINYGLSSIPHVKDLAMKICNGLRPKIPFHIPKLITTIMRWENKDSEIGIQIKKAEEISANQKSTNTTTTTLNYQTHPQIVEFLIFQIFQNPSTKN</sequence>
<proteinExistence type="predicted"/>
<evidence type="ECO:0000313" key="2">
    <source>
        <dbReference type="Proteomes" id="UP000266861"/>
    </source>
</evidence>
<protein>
    <submittedName>
        <fullName evidence="1">Uncharacterized protein</fullName>
    </submittedName>
</protein>
<keyword evidence="2" id="KW-1185">Reference proteome</keyword>
<dbReference type="OrthoDB" id="2396740at2759"/>
<evidence type="ECO:0000313" key="1">
    <source>
        <dbReference type="EMBL" id="RHZ80397.1"/>
    </source>
</evidence>